<dbReference type="Pfam" id="PF00069">
    <property type="entry name" value="Pkinase"/>
    <property type="match status" value="1"/>
</dbReference>
<dbReference type="FunFam" id="1.10.510.10:FF:000624">
    <property type="entry name" value="Mitogen-activated protein kinase"/>
    <property type="match status" value="1"/>
</dbReference>
<name>A0A7S3CY85_9EUKA</name>
<dbReference type="SMART" id="SM00220">
    <property type="entry name" value="S_TKc"/>
    <property type="match status" value="1"/>
</dbReference>
<keyword evidence="3" id="KW-0547">Nucleotide-binding</keyword>
<sequence>MAAVEEEYFIYEVHGETFEVPNGVIPTKLTEKGRSYTSCNAYMTVGPGQEISVRVRKYDVDRPEQEESGVPSLRALRALCFLSAFAGHHNIEHLIDLYKSPVDEEGVESIYIITSEMEYTLADARYALALSPRHHCFILYQIFRALKYIHSAQCIHRDINMMSIGVNRDCTARLLNFDACQRLADSDHERHLMTVYVGTRRYRSPEVLQYNGTYTEAADMFSLGCIMAELVIGAPLIDQGSDHDEMRAMLEQLLPLSPEDIALVPGEWRGHIHAESEAAYARARAYHQRVTPQWMQRLPHSVSKNEVDLLSKLLAFNPDKRISAEEALSHPYFAEFYSPGDEPTYVDRPDRPLPAPSSASGQLSKPELIELLACEVEDWIERKAVQY</sequence>
<dbReference type="Gene3D" id="1.10.510.10">
    <property type="entry name" value="Transferase(Phosphotransferase) domain 1"/>
    <property type="match status" value="1"/>
</dbReference>
<reference evidence="7" key="1">
    <citation type="submission" date="2021-01" db="EMBL/GenBank/DDBJ databases">
        <authorList>
            <person name="Corre E."/>
            <person name="Pelletier E."/>
            <person name="Niang G."/>
            <person name="Scheremetjew M."/>
            <person name="Finn R."/>
            <person name="Kale V."/>
            <person name="Holt S."/>
            <person name="Cochrane G."/>
            <person name="Meng A."/>
            <person name="Brown T."/>
            <person name="Cohen L."/>
        </authorList>
    </citation>
    <scope>NUCLEOTIDE SEQUENCE</scope>
    <source>
        <strain evidence="7">NIES-2562</strain>
    </source>
</reference>
<dbReference type="InterPro" id="IPR011009">
    <property type="entry name" value="Kinase-like_dom_sf"/>
</dbReference>
<keyword evidence="4" id="KW-0418">Kinase</keyword>
<dbReference type="PANTHER" id="PTHR24055">
    <property type="entry name" value="MITOGEN-ACTIVATED PROTEIN KINASE"/>
    <property type="match status" value="1"/>
</dbReference>
<dbReference type="InterPro" id="IPR000719">
    <property type="entry name" value="Prot_kinase_dom"/>
</dbReference>
<keyword evidence="2" id="KW-0808">Transferase</keyword>
<evidence type="ECO:0000256" key="4">
    <source>
        <dbReference type="ARBA" id="ARBA00022777"/>
    </source>
</evidence>
<dbReference type="SUPFAM" id="SSF56112">
    <property type="entry name" value="Protein kinase-like (PK-like)"/>
    <property type="match status" value="1"/>
</dbReference>
<dbReference type="GO" id="GO:0005524">
    <property type="term" value="F:ATP binding"/>
    <property type="evidence" value="ECO:0007669"/>
    <property type="project" value="UniProtKB-KW"/>
</dbReference>
<evidence type="ECO:0000256" key="5">
    <source>
        <dbReference type="ARBA" id="ARBA00022840"/>
    </source>
</evidence>
<dbReference type="InterPro" id="IPR050117">
    <property type="entry name" value="MAPK"/>
</dbReference>
<gene>
    <name evidence="7" type="ORF">PBIL07802_LOCUS3037</name>
</gene>
<keyword evidence="1" id="KW-0723">Serine/threonine-protein kinase</keyword>
<evidence type="ECO:0000259" key="6">
    <source>
        <dbReference type="PROSITE" id="PS50011"/>
    </source>
</evidence>
<evidence type="ECO:0000256" key="3">
    <source>
        <dbReference type="ARBA" id="ARBA00022741"/>
    </source>
</evidence>
<evidence type="ECO:0000313" key="7">
    <source>
        <dbReference type="EMBL" id="CAE0240876.1"/>
    </source>
</evidence>
<feature type="domain" description="Protein kinase" evidence="6">
    <location>
        <begin position="24"/>
        <end position="333"/>
    </location>
</feature>
<accession>A0A7S3CY85</accession>
<organism evidence="7">
    <name type="scientific">Palpitomonas bilix</name>
    <dbReference type="NCBI Taxonomy" id="652834"/>
    <lineage>
        <taxon>Eukaryota</taxon>
        <taxon>Eukaryota incertae sedis</taxon>
    </lineage>
</organism>
<proteinExistence type="predicted"/>
<evidence type="ECO:0000256" key="2">
    <source>
        <dbReference type="ARBA" id="ARBA00022679"/>
    </source>
</evidence>
<keyword evidence="5" id="KW-0067">ATP-binding</keyword>
<dbReference type="GO" id="GO:0004674">
    <property type="term" value="F:protein serine/threonine kinase activity"/>
    <property type="evidence" value="ECO:0007669"/>
    <property type="project" value="UniProtKB-KW"/>
</dbReference>
<dbReference type="AlphaFoldDB" id="A0A7S3CY85"/>
<dbReference type="Gene3D" id="3.30.200.20">
    <property type="entry name" value="Phosphorylase Kinase, domain 1"/>
    <property type="match status" value="1"/>
</dbReference>
<evidence type="ECO:0000256" key="1">
    <source>
        <dbReference type="ARBA" id="ARBA00022527"/>
    </source>
</evidence>
<dbReference type="PROSITE" id="PS50011">
    <property type="entry name" value="PROTEIN_KINASE_DOM"/>
    <property type="match status" value="1"/>
</dbReference>
<dbReference type="EMBL" id="HBIB01005091">
    <property type="protein sequence ID" value="CAE0240876.1"/>
    <property type="molecule type" value="Transcribed_RNA"/>
</dbReference>
<protein>
    <recommendedName>
        <fullName evidence="6">Protein kinase domain-containing protein</fullName>
    </recommendedName>
</protein>